<evidence type="ECO:0000256" key="4">
    <source>
        <dbReference type="ARBA" id="ARBA00022827"/>
    </source>
</evidence>
<dbReference type="InterPro" id="IPR004099">
    <property type="entry name" value="Pyr_nucl-diS_OxRdtase_dimer"/>
</dbReference>
<dbReference type="PRINTS" id="PR00368">
    <property type="entry name" value="FADPNR"/>
</dbReference>
<dbReference type="PANTHER" id="PTHR43429">
    <property type="entry name" value="PYRIDINE NUCLEOTIDE-DISULFIDE OXIDOREDUCTASE DOMAIN-CONTAINING"/>
    <property type="match status" value="1"/>
</dbReference>
<evidence type="ECO:0000313" key="7">
    <source>
        <dbReference type="EMBL" id="CBX27715.1"/>
    </source>
</evidence>
<proteinExistence type="inferred from homology"/>
<dbReference type="InterPro" id="IPR050260">
    <property type="entry name" value="FAD-bd_OxRdtase"/>
</dbReference>
<evidence type="ECO:0000259" key="5">
    <source>
        <dbReference type="Pfam" id="PF02852"/>
    </source>
</evidence>
<dbReference type="AlphaFoldDB" id="E1YAX1"/>
<dbReference type="SUPFAM" id="SSF55424">
    <property type="entry name" value="FAD/NAD-linked reductases, dimerisation (C-terminal) domain"/>
    <property type="match status" value="1"/>
</dbReference>
<dbReference type="InterPro" id="IPR016156">
    <property type="entry name" value="FAD/NAD-linked_Rdtase_dimer_sf"/>
</dbReference>
<reference evidence="7" key="1">
    <citation type="journal article" date="2011" name="Environ. Microbiol.">
        <title>Genomic insights into the metabolic potential of the polycyclic aromatic hydrocarbon degrading sulfate-reducing Deltaproteobacterium N47.</title>
        <authorList>
            <person name="Bergmann F."/>
            <person name="Selesi D."/>
            <person name="Weinmaier T."/>
            <person name="Tischler P."/>
            <person name="Rattei T."/>
            <person name="Meckenstock R.U."/>
        </authorList>
    </citation>
    <scope>NUCLEOTIDE SEQUENCE</scope>
</reference>
<protein>
    <recommendedName>
        <fullName evidence="8">Pyridine nucleotide-disulfide oxidoreductase</fullName>
    </recommendedName>
</protein>
<dbReference type="InterPro" id="IPR023753">
    <property type="entry name" value="FAD/NAD-binding_dom"/>
</dbReference>
<feature type="domain" description="FAD/NAD(P)-binding" evidence="6">
    <location>
        <begin position="12"/>
        <end position="325"/>
    </location>
</feature>
<dbReference type="Pfam" id="PF07992">
    <property type="entry name" value="Pyr_redox_2"/>
    <property type="match status" value="1"/>
</dbReference>
<evidence type="ECO:0000259" key="6">
    <source>
        <dbReference type="Pfam" id="PF07992"/>
    </source>
</evidence>
<sequence>MNKEKLFMEKTDVAIIGGSAAGLMAAITVKKYYPDKKVTMIRNVKKTPVPCGIPYIYGVLKDVEKDIIPDQGFLDKGIDILKLEVESVEREQKTIRFTDNTALAYDKLILGVGSKPFMPPMPGTYLKNVFAVSKDPEYLQQLFIALQGAKKVVVIGGGFIGVEMAEQVAKMGGAVIQDRICSTEKSGSSINVTIVEMLPHCLMLACEEEYCVEAENELGKLGIRVMTGSQVESIEGNSKVSGVKLSNGETLPADLVIIGIGAIPNIELAKKMGLKADPRSGITVNEYLQTEDPDVYAAGDCASKFSLITGKPSGIRLASVACSEAMIAASNLFNPVRKTNGALGAFATTVGNRSIAAAGLTTKAAADEGIEVIIGEAVAANRHPGGIPGCIGNMKAKLLFRKDNGKVIGGHISGGEAAADMVNIVAVAIQSGLTAQELATMQYATHPLLTASPLFYHIMLAAENAAFEMAK</sequence>
<dbReference type="InterPro" id="IPR036188">
    <property type="entry name" value="FAD/NAD-bd_sf"/>
</dbReference>
<feature type="domain" description="Pyridine nucleotide-disulphide oxidoreductase dimerisation" evidence="5">
    <location>
        <begin position="350"/>
        <end position="450"/>
    </location>
</feature>
<dbReference type="EMBL" id="FR695866">
    <property type="protein sequence ID" value="CBX27715.1"/>
    <property type="molecule type" value="Genomic_DNA"/>
</dbReference>
<evidence type="ECO:0008006" key="8">
    <source>
        <dbReference type="Google" id="ProtNLM"/>
    </source>
</evidence>
<organism evidence="7">
    <name type="scientific">uncultured Desulfobacterium sp</name>
    <dbReference type="NCBI Taxonomy" id="201089"/>
    <lineage>
        <taxon>Bacteria</taxon>
        <taxon>Pseudomonadati</taxon>
        <taxon>Thermodesulfobacteriota</taxon>
        <taxon>Desulfobacteria</taxon>
        <taxon>Desulfobacterales</taxon>
        <taxon>Desulfobacteriaceae</taxon>
        <taxon>Desulfobacterium</taxon>
        <taxon>environmental samples</taxon>
    </lineage>
</organism>
<accession>E1YAX1</accession>
<keyword evidence="3" id="KW-0285">Flavoprotein</keyword>
<gene>
    <name evidence="7" type="ORF">N47_H25370</name>
</gene>
<dbReference type="GO" id="GO:0016491">
    <property type="term" value="F:oxidoreductase activity"/>
    <property type="evidence" value="ECO:0007669"/>
    <property type="project" value="InterPro"/>
</dbReference>
<comment type="similarity">
    <text evidence="2">Belongs to the class-III pyridine nucleotide-disulfide oxidoreductase family.</text>
</comment>
<name>E1YAX1_9BACT</name>
<comment type="cofactor">
    <cofactor evidence="1">
        <name>FAD</name>
        <dbReference type="ChEBI" id="CHEBI:57692"/>
    </cofactor>
</comment>
<dbReference type="PRINTS" id="PR00411">
    <property type="entry name" value="PNDRDTASEI"/>
</dbReference>
<dbReference type="Gene3D" id="3.50.50.60">
    <property type="entry name" value="FAD/NAD(P)-binding domain"/>
    <property type="match status" value="4"/>
</dbReference>
<keyword evidence="4" id="KW-0274">FAD</keyword>
<dbReference type="SUPFAM" id="SSF51905">
    <property type="entry name" value="FAD/NAD(P)-binding domain"/>
    <property type="match status" value="1"/>
</dbReference>
<evidence type="ECO:0000256" key="1">
    <source>
        <dbReference type="ARBA" id="ARBA00001974"/>
    </source>
</evidence>
<dbReference type="Gene3D" id="3.30.390.30">
    <property type="match status" value="1"/>
</dbReference>
<evidence type="ECO:0000256" key="2">
    <source>
        <dbReference type="ARBA" id="ARBA00009130"/>
    </source>
</evidence>
<dbReference type="Pfam" id="PF02852">
    <property type="entry name" value="Pyr_redox_dim"/>
    <property type="match status" value="1"/>
</dbReference>
<evidence type="ECO:0000256" key="3">
    <source>
        <dbReference type="ARBA" id="ARBA00022630"/>
    </source>
</evidence>